<accession>A0ACB9F6Y6</accession>
<name>A0ACB9F6Y6_CICIN</name>
<reference evidence="2" key="1">
    <citation type="journal article" date="2022" name="Mol. Ecol. Resour.">
        <title>The genomes of chicory, endive, great burdock and yacon provide insights into Asteraceae palaeo-polyploidization history and plant inulin production.</title>
        <authorList>
            <person name="Fan W."/>
            <person name="Wang S."/>
            <person name="Wang H."/>
            <person name="Wang A."/>
            <person name="Jiang F."/>
            <person name="Liu H."/>
            <person name="Zhao H."/>
            <person name="Xu D."/>
            <person name="Zhang Y."/>
        </authorList>
    </citation>
    <scope>NUCLEOTIDE SEQUENCE [LARGE SCALE GENOMIC DNA]</scope>
    <source>
        <strain evidence="2">cv. Punajuju</strain>
    </source>
</reference>
<comment type="caution">
    <text evidence="1">The sequence shown here is derived from an EMBL/GenBank/DDBJ whole genome shotgun (WGS) entry which is preliminary data.</text>
</comment>
<reference evidence="1 2" key="2">
    <citation type="journal article" date="2022" name="Mol. Ecol. Resour.">
        <title>The genomes of chicory, endive, great burdock and yacon provide insights into Asteraceae paleo-polyploidization history and plant inulin production.</title>
        <authorList>
            <person name="Fan W."/>
            <person name="Wang S."/>
            <person name="Wang H."/>
            <person name="Wang A."/>
            <person name="Jiang F."/>
            <person name="Liu H."/>
            <person name="Zhao H."/>
            <person name="Xu D."/>
            <person name="Zhang Y."/>
        </authorList>
    </citation>
    <scope>NUCLEOTIDE SEQUENCE [LARGE SCALE GENOMIC DNA]</scope>
    <source>
        <strain evidence="2">cv. Punajuju</strain>
        <tissue evidence="1">Leaves</tissue>
    </source>
</reference>
<gene>
    <name evidence="1" type="ORF">L2E82_17145</name>
</gene>
<dbReference type="Proteomes" id="UP001055811">
    <property type="component" value="Linkage Group LG03"/>
</dbReference>
<keyword evidence="2" id="KW-1185">Reference proteome</keyword>
<proteinExistence type="predicted"/>
<evidence type="ECO:0000313" key="1">
    <source>
        <dbReference type="EMBL" id="KAI3767064.1"/>
    </source>
</evidence>
<organism evidence="1 2">
    <name type="scientific">Cichorium intybus</name>
    <name type="common">Chicory</name>
    <dbReference type="NCBI Taxonomy" id="13427"/>
    <lineage>
        <taxon>Eukaryota</taxon>
        <taxon>Viridiplantae</taxon>
        <taxon>Streptophyta</taxon>
        <taxon>Embryophyta</taxon>
        <taxon>Tracheophyta</taxon>
        <taxon>Spermatophyta</taxon>
        <taxon>Magnoliopsida</taxon>
        <taxon>eudicotyledons</taxon>
        <taxon>Gunneridae</taxon>
        <taxon>Pentapetalae</taxon>
        <taxon>asterids</taxon>
        <taxon>campanulids</taxon>
        <taxon>Asterales</taxon>
        <taxon>Asteraceae</taxon>
        <taxon>Cichorioideae</taxon>
        <taxon>Cichorieae</taxon>
        <taxon>Cichoriinae</taxon>
        <taxon>Cichorium</taxon>
    </lineage>
</organism>
<dbReference type="EMBL" id="CM042011">
    <property type="protein sequence ID" value="KAI3767064.1"/>
    <property type="molecule type" value="Genomic_DNA"/>
</dbReference>
<protein>
    <submittedName>
        <fullName evidence="1">Uncharacterized protein</fullName>
    </submittedName>
</protein>
<evidence type="ECO:0000313" key="2">
    <source>
        <dbReference type="Proteomes" id="UP001055811"/>
    </source>
</evidence>
<sequence>MTLHHVSLHRRLSSRHLPSPPLSSRALYSEDGGEDTSCTSYFLTLRLSPLWFPLAGLSICSPDLRRLSFLGRFLSDSPVLGVGRFNGVLSISRLPACPPQVNRNSNTYPIRILQRSLPFNFSLIASTSVSSYSLILHCFKSLR</sequence>